<keyword evidence="3 9" id="KW-0479">Metal-binding</keyword>
<reference evidence="10 11" key="1">
    <citation type="submission" date="2020-08" db="EMBL/GenBank/DDBJ databases">
        <title>Genomic Encyclopedia of Type Strains, Phase IV (KMG-IV): sequencing the most valuable type-strain genomes for metagenomic binning, comparative biology and taxonomic classification.</title>
        <authorList>
            <person name="Goeker M."/>
        </authorList>
    </citation>
    <scope>NUCLEOTIDE SEQUENCE [LARGE SCALE GENOMIC DNA]</scope>
    <source>
        <strain evidence="10 11">DSM 26189</strain>
    </source>
</reference>
<dbReference type="PANTHER" id="PTHR43210:SF2">
    <property type="entry name" value="ATP-DEPENDENT DETHIOBIOTIN SYNTHETASE BIOD 2"/>
    <property type="match status" value="1"/>
</dbReference>
<dbReference type="Gene3D" id="3.40.50.300">
    <property type="entry name" value="P-loop containing nucleotide triphosphate hydrolases"/>
    <property type="match status" value="1"/>
</dbReference>
<feature type="binding site" evidence="9">
    <location>
        <position position="101"/>
    </location>
    <ligand>
        <name>Mg(2+)</name>
        <dbReference type="ChEBI" id="CHEBI:18420"/>
    </ligand>
</feature>
<accession>A0A7W6BJI9</accession>
<comment type="caution">
    <text evidence="10">The sequence shown here is derived from an EMBL/GenBank/DDBJ whole genome shotgun (WGS) entry which is preliminary data.</text>
</comment>
<keyword evidence="4 9" id="KW-0547">Nucleotide-binding</keyword>
<comment type="function">
    <text evidence="9">Catalyzes a mechanistically unusual reaction, the ATP-dependent insertion of CO2 between the N7 and N8 nitrogen atoms of 7,8-diaminopelargonic acid (DAPA, also called 7,8-diammoniononanoate) to form a ureido ring.</text>
</comment>
<dbReference type="UniPathway" id="UPA00078">
    <property type="reaction ID" value="UER00161"/>
</dbReference>
<comment type="caution">
    <text evidence="9">Lacks conserved residue(s) required for the propagation of feature annotation.</text>
</comment>
<keyword evidence="7 9" id="KW-0460">Magnesium</keyword>
<dbReference type="SUPFAM" id="SSF52540">
    <property type="entry name" value="P-loop containing nucleoside triphosphate hydrolases"/>
    <property type="match status" value="1"/>
</dbReference>
<evidence type="ECO:0000256" key="2">
    <source>
        <dbReference type="ARBA" id="ARBA00022598"/>
    </source>
</evidence>
<proteinExistence type="inferred from homology"/>
<dbReference type="InterPro" id="IPR004472">
    <property type="entry name" value="DTB_synth_BioD"/>
</dbReference>
<evidence type="ECO:0000256" key="1">
    <source>
        <dbReference type="ARBA" id="ARBA00022490"/>
    </source>
</evidence>
<dbReference type="HAMAP" id="MF_00336">
    <property type="entry name" value="BioD"/>
    <property type="match status" value="1"/>
</dbReference>
<comment type="cofactor">
    <cofactor evidence="9">
        <name>Mg(2+)</name>
        <dbReference type="ChEBI" id="CHEBI:18420"/>
    </cofactor>
</comment>
<name>A0A7W6BJI9_9SPHN</name>
<feature type="binding site" evidence="9">
    <location>
        <begin position="185"/>
        <end position="187"/>
    </location>
    <ligand>
        <name>ATP</name>
        <dbReference type="ChEBI" id="CHEBI:30616"/>
    </ligand>
</feature>
<organism evidence="10 11">
    <name type="scientific">Sphingobium jiangsuense</name>
    <dbReference type="NCBI Taxonomy" id="870476"/>
    <lineage>
        <taxon>Bacteria</taxon>
        <taxon>Pseudomonadati</taxon>
        <taxon>Pseudomonadota</taxon>
        <taxon>Alphaproteobacteria</taxon>
        <taxon>Sphingomonadales</taxon>
        <taxon>Sphingomonadaceae</taxon>
        <taxon>Sphingobium</taxon>
    </lineage>
</organism>
<protein>
    <recommendedName>
        <fullName evidence="9">ATP-dependent dethiobiotin synthetase BioD</fullName>
        <ecNumber evidence="9">6.3.3.3</ecNumber>
    </recommendedName>
    <alternativeName>
        <fullName evidence="9">DTB synthetase</fullName>
        <shortName evidence="9">DTBS</shortName>
    </alternativeName>
    <alternativeName>
        <fullName evidence="9">Dethiobiotin synthase</fullName>
    </alternativeName>
</protein>
<dbReference type="GO" id="GO:0009102">
    <property type="term" value="P:biotin biosynthetic process"/>
    <property type="evidence" value="ECO:0007669"/>
    <property type="project" value="UniProtKB-UniRule"/>
</dbReference>
<comment type="catalytic activity">
    <reaction evidence="8">
        <text>(7R,8S)-8-amino-7-(carboxyamino)nonanoate + ATP = (4R,5S)-dethiobiotin + ADP + phosphate + H(+)</text>
        <dbReference type="Rhea" id="RHEA:63684"/>
        <dbReference type="ChEBI" id="CHEBI:15378"/>
        <dbReference type="ChEBI" id="CHEBI:30616"/>
        <dbReference type="ChEBI" id="CHEBI:43474"/>
        <dbReference type="ChEBI" id="CHEBI:149470"/>
        <dbReference type="ChEBI" id="CHEBI:149473"/>
        <dbReference type="ChEBI" id="CHEBI:456216"/>
    </reaction>
</comment>
<dbReference type="GO" id="GO:0005829">
    <property type="term" value="C:cytosol"/>
    <property type="evidence" value="ECO:0007669"/>
    <property type="project" value="TreeGrafter"/>
</dbReference>
<feature type="binding site" evidence="9">
    <location>
        <position position="38"/>
    </location>
    <ligand>
        <name>substrate</name>
    </ligand>
</feature>
<evidence type="ECO:0000256" key="6">
    <source>
        <dbReference type="ARBA" id="ARBA00022840"/>
    </source>
</evidence>
<evidence type="ECO:0000313" key="11">
    <source>
        <dbReference type="Proteomes" id="UP000571950"/>
    </source>
</evidence>
<evidence type="ECO:0000256" key="3">
    <source>
        <dbReference type="ARBA" id="ARBA00022723"/>
    </source>
</evidence>
<dbReference type="Proteomes" id="UP000571950">
    <property type="component" value="Unassembled WGS sequence"/>
</dbReference>
<evidence type="ECO:0000256" key="8">
    <source>
        <dbReference type="ARBA" id="ARBA00047386"/>
    </source>
</evidence>
<dbReference type="AlphaFoldDB" id="A0A7W6BJI9"/>
<keyword evidence="2 9" id="KW-0436">Ligase</keyword>
<evidence type="ECO:0000256" key="4">
    <source>
        <dbReference type="ARBA" id="ARBA00022741"/>
    </source>
</evidence>
<feature type="binding site" evidence="9">
    <location>
        <begin position="13"/>
        <end position="18"/>
    </location>
    <ligand>
        <name>ATP</name>
        <dbReference type="ChEBI" id="CHEBI:30616"/>
    </ligand>
</feature>
<comment type="catalytic activity">
    <reaction evidence="9">
        <text>(7R,8S)-7,8-diammoniononanoate + CO2 + ATP = (4R,5S)-dethiobiotin + ADP + phosphate + 3 H(+)</text>
        <dbReference type="Rhea" id="RHEA:15805"/>
        <dbReference type="ChEBI" id="CHEBI:15378"/>
        <dbReference type="ChEBI" id="CHEBI:16526"/>
        <dbReference type="ChEBI" id="CHEBI:30616"/>
        <dbReference type="ChEBI" id="CHEBI:43474"/>
        <dbReference type="ChEBI" id="CHEBI:149469"/>
        <dbReference type="ChEBI" id="CHEBI:149473"/>
        <dbReference type="ChEBI" id="CHEBI:456216"/>
        <dbReference type="EC" id="6.3.3.3"/>
    </reaction>
</comment>
<comment type="subunit">
    <text evidence="9">Homodimer.</text>
</comment>
<dbReference type="EC" id="6.3.3.3" evidence="9"/>
<feature type="binding site" evidence="9">
    <location>
        <position position="17"/>
    </location>
    <ligand>
        <name>Mg(2+)</name>
        <dbReference type="ChEBI" id="CHEBI:18420"/>
    </ligand>
</feature>
<evidence type="ECO:0000313" key="10">
    <source>
        <dbReference type="EMBL" id="MBB3924712.1"/>
    </source>
</evidence>
<comment type="similarity">
    <text evidence="9">Belongs to the dethiobiotin synthetase family.</text>
</comment>
<dbReference type="InterPro" id="IPR027417">
    <property type="entry name" value="P-loop_NTPase"/>
</dbReference>
<keyword evidence="5 9" id="KW-0093">Biotin biosynthesis</keyword>
<feature type="active site" evidence="9">
    <location>
        <position position="34"/>
    </location>
</feature>
<dbReference type="GO" id="GO:0000287">
    <property type="term" value="F:magnesium ion binding"/>
    <property type="evidence" value="ECO:0007669"/>
    <property type="project" value="UniProtKB-UniRule"/>
</dbReference>
<dbReference type="NCBIfam" id="TIGR00347">
    <property type="entry name" value="bioD"/>
    <property type="match status" value="1"/>
</dbReference>
<dbReference type="RefSeq" id="WP_188070258.1">
    <property type="nucleotide sequence ID" value="NZ_BSPS01000026.1"/>
</dbReference>
<keyword evidence="6 9" id="KW-0067">ATP-binding</keyword>
<dbReference type="PIRSF" id="PIRSF006755">
    <property type="entry name" value="DTB_synth"/>
    <property type="match status" value="1"/>
</dbReference>
<dbReference type="Pfam" id="PF13500">
    <property type="entry name" value="AAA_26"/>
    <property type="match status" value="1"/>
</dbReference>
<dbReference type="CDD" id="cd03109">
    <property type="entry name" value="DTBS"/>
    <property type="match status" value="1"/>
</dbReference>
<dbReference type="GO" id="GO:0004141">
    <property type="term" value="F:dethiobiotin synthase activity"/>
    <property type="evidence" value="ECO:0007669"/>
    <property type="project" value="UniProtKB-UniRule"/>
</dbReference>
<feature type="binding site" evidence="9">
    <location>
        <begin position="101"/>
        <end position="104"/>
    </location>
    <ligand>
        <name>ATP</name>
        <dbReference type="ChEBI" id="CHEBI:30616"/>
    </ligand>
</feature>
<feature type="binding site" evidence="9">
    <location>
        <position position="45"/>
    </location>
    <ligand>
        <name>Mg(2+)</name>
        <dbReference type="ChEBI" id="CHEBI:18420"/>
    </ligand>
</feature>
<evidence type="ECO:0000256" key="9">
    <source>
        <dbReference type="HAMAP-Rule" id="MF_00336"/>
    </source>
</evidence>
<dbReference type="PANTHER" id="PTHR43210">
    <property type="entry name" value="DETHIOBIOTIN SYNTHETASE"/>
    <property type="match status" value="1"/>
</dbReference>
<feature type="binding site" evidence="9">
    <location>
        <position position="45"/>
    </location>
    <ligand>
        <name>ATP</name>
        <dbReference type="ChEBI" id="CHEBI:30616"/>
    </ligand>
</feature>
<keyword evidence="1 9" id="KW-0963">Cytoplasm</keyword>
<evidence type="ECO:0000256" key="7">
    <source>
        <dbReference type="ARBA" id="ARBA00022842"/>
    </source>
</evidence>
<dbReference type="EMBL" id="JACIDT010000001">
    <property type="protein sequence ID" value="MBB3924712.1"/>
    <property type="molecule type" value="Genomic_DNA"/>
</dbReference>
<dbReference type="GO" id="GO:0005524">
    <property type="term" value="F:ATP binding"/>
    <property type="evidence" value="ECO:0007669"/>
    <property type="project" value="UniProtKB-UniRule"/>
</dbReference>
<comment type="pathway">
    <text evidence="9">Cofactor biosynthesis; biotin biosynthesis; biotin from 7,8-diaminononanoate: step 1/2.</text>
</comment>
<keyword evidence="11" id="KW-1185">Reference proteome</keyword>
<comment type="subcellular location">
    <subcellularLocation>
        <location evidence="9">Cytoplasm</location>
    </subcellularLocation>
</comment>
<sequence>MTRALVVTGTDTDAGKTVVAAGLTLCLPGAHYWKPVQSGTTPATDTATVRALTGLPADRFLPEAYLLREPASPHLSARLEGVEIDLDRLSLPETDAPLIVEGAGGLMVPLNERALAIDLFARWGRPVILVARTGLGTINHSLLSIEALRARGIPIGGILFSGDPHAENERIIPQLSGIRSLGRLPRLASLDAACLHAAIEAHIDLAAIEALLA</sequence>
<evidence type="ECO:0000256" key="5">
    <source>
        <dbReference type="ARBA" id="ARBA00022756"/>
    </source>
</evidence>
<gene>
    <name evidence="9" type="primary">bioD</name>
    <name evidence="10" type="ORF">GGR43_000406</name>
</gene>